<evidence type="ECO:0000256" key="4">
    <source>
        <dbReference type="ARBA" id="ARBA00022771"/>
    </source>
</evidence>
<dbReference type="GO" id="GO:0008270">
    <property type="term" value="F:zinc ion binding"/>
    <property type="evidence" value="ECO:0007669"/>
    <property type="project" value="UniProtKB-KW"/>
</dbReference>
<keyword evidence="4 8" id="KW-0863">Zinc-finger</keyword>
<dbReference type="Pfam" id="PF10167">
    <property type="entry name" value="BORCS8"/>
    <property type="match status" value="1"/>
</dbReference>
<evidence type="ECO:0000256" key="6">
    <source>
        <dbReference type="ARBA" id="ARBA00023136"/>
    </source>
</evidence>
<dbReference type="InterPro" id="IPR006564">
    <property type="entry name" value="Znf_PMZ"/>
</dbReference>
<dbReference type="InterPro" id="IPR058594">
    <property type="entry name" value="PB1-like_dom_pln"/>
</dbReference>
<organism evidence="11 12">
    <name type="scientific">Mikania micrantha</name>
    <name type="common">bitter vine</name>
    <dbReference type="NCBI Taxonomy" id="192012"/>
    <lineage>
        <taxon>Eukaryota</taxon>
        <taxon>Viridiplantae</taxon>
        <taxon>Streptophyta</taxon>
        <taxon>Embryophyta</taxon>
        <taxon>Tracheophyta</taxon>
        <taxon>Spermatophyta</taxon>
        <taxon>Magnoliopsida</taxon>
        <taxon>eudicotyledons</taxon>
        <taxon>Gunneridae</taxon>
        <taxon>Pentapetalae</taxon>
        <taxon>asterids</taxon>
        <taxon>campanulids</taxon>
        <taxon>Asterales</taxon>
        <taxon>Asteraceae</taxon>
        <taxon>Asteroideae</taxon>
        <taxon>Heliantheae alliance</taxon>
        <taxon>Eupatorieae</taxon>
        <taxon>Mikania</taxon>
    </lineage>
</organism>
<evidence type="ECO:0000256" key="8">
    <source>
        <dbReference type="PROSITE-ProRule" id="PRU00325"/>
    </source>
</evidence>
<keyword evidence="3" id="KW-0479">Metal-binding</keyword>
<dbReference type="SMART" id="SM00575">
    <property type="entry name" value="ZnF_PMZ"/>
    <property type="match status" value="1"/>
</dbReference>
<comment type="caution">
    <text evidence="11">The sequence shown here is derived from an EMBL/GenBank/DDBJ whole genome shotgun (WGS) entry which is preliminary data.</text>
</comment>
<dbReference type="InterPro" id="IPR007527">
    <property type="entry name" value="Znf_SWIM"/>
</dbReference>
<dbReference type="AlphaFoldDB" id="A0A5N6LT78"/>
<feature type="region of interest" description="Disordered" evidence="9">
    <location>
        <begin position="561"/>
        <end position="584"/>
    </location>
</feature>
<accession>A0A5N6LT78</accession>
<feature type="region of interest" description="Disordered" evidence="9">
    <location>
        <begin position="234"/>
        <end position="255"/>
    </location>
</feature>
<sequence>MGRRLWCIREKGAEFDYEIIYGHYDELFSIEIHHGGRFKKFPNRSYVDGQVSYADLFDREHFSVFELNKLVTELGYPRKEIMFYHYKIPDQDLNFGLRALGNDADVVGFLKFVNDNWLMNVYIEHKKTEVECYLFSPNVSKVTIKEINDDEAMLSRPIRTTQEITNACKRRLALQWIDQTLNTQEDEIVKTQEEEIDSNVDAQEDEIETEDDDILRTQEPEGIEELSDYIHMDSEDESDPLFDHENETEDEDDDYMDFVDDDIHDEGLEQEIEVEQQKLQDEFDLDIFDFDSLTDEENDCPLKRSLRKIRRKKKMNRDSVNEPFFVGQCFNSREDLMMLVKKLAVDSRRQLKICRNDPKRFRVMCEVHKLIQQSPGPLTPRATAIFDKIKSEAVDCSVIWCGGSKYQVSGKSHEQYVVNFAEKSCTCRSWEITGIPCKHSVAVIDDEVRSALNKMYECSPVDGFLDISEGLGNMIKSLANEPSVGLYYVQQHTNKAVPNLVNLKKNIVAKSREISLHTEDSEDSITMVRSMKECGFPIVDDMIKDITKSLAIMSSKQPKKGLISSKPFSGSQTGRTSSWGPNSWRGINDVEKSTNYLSSVFKSAKEKATNLKWAPQESTEEDTNGSANVMQITAEELPTSSHILAGNKEKDPVIDNLISNLTHSENFDEFKADKEARFEEWLTGSDTHSNQ</sequence>
<gene>
    <name evidence="11" type="ORF">E3N88_38170</name>
</gene>
<keyword evidence="5" id="KW-0862">Zinc</keyword>
<evidence type="ECO:0000256" key="5">
    <source>
        <dbReference type="ARBA" id="ARBA00022833"/>
    </source>
</evidence>
<comment type="subcellular location">
    <subcellularLocation>
        <location evidence="1">Lysosome membrane</location>
    </subcellularLocation>
</comment>
<evidence type="ECO:0000256" key="3">
    <source>
        <dbReference type="ARBA" id="ARBA00022723"/>
    </source>
</evidence>
<dbReference type="EMBL" id="SZYD01000018">
    <property type="protein sequence ID" value="KAD2804793.1"/>
    <property type="molecule type" value="Genomic_DNA"/>
</dbReference>
<keyword evidence="12" id="KW-1185">Reference proteome</keyword>
<evidence type="ECO:0000259" key="10">
    <source>
        <dbReference type="PROSITE" id="PS50966"/>
    </source>
</evidence>
<feature type="domain" description="SWIM-type" evidence="10">
    <location>
        <begin position="416"/>
        <end position="448"/>
    </location>
</feature>
<proteinExistence type="inferred from homology"/>
<evidence type="ECO:0000256" key="9">
    <source>
        <dbReference type="SAM" id="MobiDB-lite"/>
    </source>
</evidence>
<dbReference type="Pfam" id="PF26130">
    <property type="entry name" value="PB1-like"/>
    <property type="match status" value="1"/>
</dbReference>
<dbReference type="OrthoDB" id="1723759at2759"/>
<keyword evidence="7" id="KW-0458">Lysosome</keyword>
<dbReference type="GO" id="GO:0005765">
    <property type="term" value="C:lysosomal membrane"/>
    <property type="evidence" value="ECO:0007669"/>
    <property type="project" value="UniProtKB-SubCell"/>
</dbReference>
<reference evidence="11 12" key="1">
    <citation type="submission" date="2019-05" db="EMBL/GenBank/DDBJ databases">
        <title>Mikania micrantha, genome provides insights into the molecular mechanism of rapid growth.</title>
        <authorList>
            <person name="Liu B."/>
        </authorList>
    </citation>
    <scope>NUCLEOTIDE SEQUENCE [LARGE SCALE GENOMIC DNA]</scope>
    <source>
        <strain evidence="11">NLD-2019</strain>
        <tissue evidence="11">Leaf</tissue>
    </source>
</reference>
<comment type="similarity">
    <text evidence="2">Belongs to the BORCS8 family.</text>
</comment>
<name>A0A5N6LT78_9ASTR</name>
<dbReference type="PANTHER" id="PTHR21146">
    <property type="entry name" value="MEF2B PROTEIN"/>
    <property type="match status" value="1"/>
</dbReference>
<dbReference type="Pfam" id="PF04434">
    <property type="entry name" value="SWIM"/>
    <property type="match status" value="1"/>
</dbReference>
<evidence type="ECO:0000256" key="7">
    <source>
        <dbReference type="ARBA" id="ARBA00023228"/>
    </source>
</evidence>
<evidence type="ECO:0000256" key="2">
    <source>
        <dbReference type="ARBA" id="ARBA00010463"/>
    </source>
</evidence>
<keyword evidence="6" id="KW-0472">Membrane</keyword>
<evidence type="ECO:0000313" key="11">
    <source>
        <dbReference type="EMBL" id="KAD2804793.1"/>
    </source>
</evidence>
<dbReference type="InterPro" id="IPR019320">
    <property type="entry name" value="BORCS8"/>
</dbReference>
<evidence type="ECO:0000256" key="1">
    <source>
        <dbReference type="ARBA" id="ARBA00004656"/>
    </source>
</evidence>
<evidence type="ECO:0000313" key="12">
    <source>
        <dbReference type="Proteomes" id="UP000326396"/>
    </source>
</evidence>
<protein>
    <recommendedName>
        <fullName evidence="10">SWIM-type domain-containing protein</fullName>
    </recommendedName>
</protein>
<dbReference type="PROSITE" id="PS50966">
    <property type="entry name" value="ZF_SWIM"/>
    <property type="match status" value="1"/>
</dbReference>
<feature type="compositionally biased region" description="Polar residues" evidence="9">
    <location>
        <begin position="566"/>
        <end position="581"/>
    </location>
</feature>
<dbReference type="Proteomes" id="UP000326396">
    <property type="component" value="Linkage Group LG8"/>
</dbReference>
<dbReference type="PANTHER" id="PTHR21146:SF0">
    <property type="entry name" value="BLOC-1-RELATED COMPLEX SUBUNIT 8"/>
    <property type="match status" value="1"/>
</dbReference>